<dbReference type="InterPro" id="IPR004045">
    <property type="entry name" value="Glutathione_S-Trfase_N"/>
</dbReference>
<dbReference type="CDD" id="cd03177">
    <property type="entry name" value="GST_C_Delta_Epsilon"/>
    <property type="match status" value="1"/>
</dbReference>
<dbReference type="InterPro" id="IPR036282">
    <property type="entry name" value="Glutathione-S-Trfase_C_sf"/>
</dbReference>
<dbReference type="SFLD" id="SFLDS00019">
    <property type="entry name" value="Glutathione_Transferase_(cytos"/>
    <property type="match status" value="1"/>
</dbReference>
<dbReference type="STRING" id="41427.A0A182IUP5"/>
<dbReference type="InterPro" id="IPR010987">
    <property type="entry name" value="Glutathione-S-Trfase_C-like"/>
</dbReference>
<comment type="subunit">
    <text evidence="2">Homodimer.</text>
</comment>
<dbReference type="PROSITE" id="PS50404">
    <property type="entry name" value="GST_NTER"/>
    <property type="match status" value="1"/>
</dbReference>
<accession>A0A182IUP5</accession>
<evidence type="ECO:0000256" key="1">
    <source>
        <dbReference type="ARBA" id="ARBA00009899"/>
    </source>
</evidence>
<evidence type="ECO:0000256" key="6">
    <source>
        <dbReference type="ARBA" id="ARBA00047960"/>
    </source>
</evidence>
<dbReference type="SUPFAM" id="SSF52833">
    <property type="entry name" value="Thioredoxin-like"/>
    <property type="match status" value="1"/>
</dbReference>
<dbReference type="InterPro" id="IPR036249">
    <property type="entry name" value="Thioredoxin-like_sf"/>
</dbReference>
<dbReference type="SFLD" id="SFLDG00358">
    <property type="entry name" value="Main_(cytGST)"/>
    <property type="match status" value="1"/>
</dbReference>
<dbReference type="FunFam" id="3.40.30.10:FF:000034">
    <property type="entry name" value="glutathione S-transferase 1"/>
    <property type="match status" value="1"/>
</dbReference>
<protein>
    <recommendedName>
        <fullName evidence="3">glutathione transferase</fullName>
        <ecNumber evidence="3">2.5.1.18</ecNumber>
    </recommendedName>
    <alternativeName>
        <fullName evidence="5">GST class-theta</fullName>
    </alternativeName>
</protein>
<dbReference type="Gene3D" id="3.40.30.10">
    <property type="entry name" value="Glutaredoxin"/>
    <property type="match status" value="1"/>
</dbReference>
<name>A0A182IUP5_ANOAO</name>
<comment type="catalytic activity">
    <reaction evidence="6">
        <text>RX + glutathione = an S-substituted glutathione + a halide anion + H(+)</text>
        <dbReference type="Rhea" id="RHEA:16437"/>
        <dbReference type="ChEBI" id="CHEBI:15378"/>
        <dbReference type="ChEBI" id="CHEBI:16042"/>
        <dbReference type="ChEBI" id="CHEBI:17792"/>
        <dbReference type="ChEBI" id="CHEBI:57925"/>
        <dbReference type="ChEBI" id="CHEBI:90779"/>
        <dbReference type="EC" id="2.5.1.18"/>
    </reaction>
</comment>
<dbReference type="PANTHER" id="PTHR43969">
    <property type="entry name" value="GLUTATHIONE S TRANSFERASE D10, ISOFORM A-RELATED"/>
    <property type="match status" value="1"/>
</dbReference>
<dbReference type="SUPFAM" id="SSF47616">
    <property type="entry name" value="GST C-terminal domain-like"/>
    <property type="match status" value="1"/>
</dbReference>
<dbReference type="Pfam" id="PF02798">
    <property type="entry name" value="GST_N"/>
    <property type="match status" value="1"/>
</dbReference>
<dbReference type="AlphaFoldDB" id="A0A182IUP5"/>
<dbReference type="CDD" id="cd03045">
    <property type="entry name" value="GST_N_Delta_Epsilon"/>
    <property type="match status" value="1"/>
</dbReference>
<dbReference type="EnsemblMetazoa" id="AATE005828-RA">
    <property type="protein sequence ID" value="AATE005828-PA.1"/>
    <property type="gene ID" value="AATE005828"/>
</dbReference>
<organism evidence="7">
    <name type="scientific">Anopheles atroparvus</name>
    <name type="common">European mosquito</name>
    <dbReference type="NCBI Taxonomy" id="41427"/>
    <lineage>
        <taxon>Eukaryota</taxon>
        <taxon>Metazoa</taxon>
        <taxon>Ecdysozoa</taxon>
        <taxon>Arthropoda</taxon>
        <taxon>Hexapoda</taxon>
        <taxon>Insecta</taxon>
        <taxon>Pterygota</taxon>
        <taxon>Neoptera</taxon>
        <taxon>Endopterygota</taxon>
        <taxon>Diptera</taxon>
        <taxon>Nematocera</taxon>
        <taxon>Culicoidea</taxon>
        <taxon>Culicidae</taxon>
        <taxon>Anophelinae</taxon>
        <taxon>Anopheles</taxon>
    </lineage>
</organism>
<dbReference type="PANTHER" id="PTHR43969:SF9">
    <property type="entry name" value="GLUTATHIONE S TRANSFERASE D10, ISOFORM A-RELATED"/>
    <property type="match status" value="1"/>
</dbReference>
<dbReference type="SFLD" id="SFLDG01153">
    <property type="entry name" value="Main.4:_Theta-like"/>
    <property type="match status" value="1"/>
</dbReference>
<reference evidence="7" key="1">
    <citation type="submission" date="2022-08" db="UniProtKB">
        <authorList>
            <consortium name="EnsemblMetazoa"/>
        </authorList>
    </citation>
    <scope>IDENTIFICATION</scope>
    <source>
        <strain evidence="7">EBRO</strain>
    </source>
</reference>
<evidence type="ECO:0000256" key="2">
    <source>
        <dbReference type="ARBA" id="ARBA00011738"/>
    </source>
</evidence>
<dbReference type="PROSITE" id="PS50405">
    <property type="entry name" value="GST_CTER"/>
    <property type="match status" value="1"/>
</dbReference>
<comment type="similarity">
    <text evidence="1">Belongs to the GST superfamily. Theta family.</text>
</comment>
<dbReference type="Gene3D" id="1.20.1050.10">
    <property type="match status" value="1"/>
</dbReference>
<sequence length="258" mass="29130">MPFVTGDKLAEADSVVLPNLNSVGSYNRSIGIICVQCRVAYNFVMDFYHLPLSAPCQSVRLVAKALGLHLNLKELNLQAGEHLKPEFLKINPQHCIPTLVDNDFVLWESRAILTYLCEKYGKNDGLYPKDPKKRALVNQRLYFDMGTLYGRFSQAYYPMMMEGKELNPELVAKLDEALEFLEGFLDKMPFVAGDKLTVADLAVLPSLTTIDVLASYDFSKFPNVQRWYGELKESVAGYQEICHEGAVQFKAAFLPRTN</sequence>
<dbReference type="GO" id="GO:0006749">
    <property type="term" value="P:glutathione metabolic process"/>
    <property type="evidence" value="ECO:0007669"/>
    <property type="project" value="TreeGrafter"/>
</dbReference>
<dbReference type="GO" id="GO:0004364">
    <property type="term" value="F:glutathione transferase activity"/>
    <property type="evidence" value="ECO:0007669"/>
    <property type="project" value="UniProtKB-EC"/>
</dbReference>
<evidence type="ECO:0000256" key="4">
    <source>
        <dbReference type="ARBA" id="ARBA00022679"/>
    </source>
</evidence>
<evidence type="ECO:0000256" key="3">
    <source>
        <dbReference type="ARBA" id="ARBA00012452"/>
    </source>
</evidence>
<dbReference type="EC" id="2.5.1.18" evidence="3"/>
<proteinExistence type="inferred from homology"/>
<dbReference type="InterPro" id="IPR004046">
    <property type="entry name" value="GST_C"/>
</dbReference>
<keyword evidence="4" id="KW-0808">Transferase</keyword>
<dbReference type="FunFam" id="1.20.1050.10:FF:000007">
    <property type="entry name" value="Glutathione S-transferase 1-1"/>
    <property type="match status" value="1"/>
</dbReference>
<dbReference type="InterPro" id="IPR040079">
    <property type="entry name" value="Glutathione_S-Trfase"/>
</dbReference>
<evidence type="ECO:0000313" key="7">
    <source>
        <dbReference type="EnsemblMetazoa" id="AATE005828-PA.1"/>
    </source>
</evidence>
<evidence type="ECO:0000256" key="5">
    <source>
        <dbReference type="ARBA" id="ARBA00041523"/>
    </source>
</evidence>
<dbReference type="VEuPathDB" id="VectorBase:AATE005828"/>
<dbReference type="Pfam" id="PF00043">
    <property type="entry name" value="GST_C"/>
    <property type="match status" value="1"/>
</dbReference>